<evidence type="ECO:0008006" key="4">
    <source>
        <dbReference type="Google" id="ProtNLM"/>
    </source>
</evidence>
<accession>S7RVE0</accession>
<dbReference type="InterPro" id="IPR013950">
    <property type="entry name" value="Mis14/Nsl1"/>
</dbReference>
<dbReference type="Proteomes" id="UP000030669">
    <property type="component" value="Unassembled WGS sequence"/>
</dbReference>
<gene>
    <name evidence="2" type="ORF">GLOTRDRAFT_104409</name>
</gene>
<dbReference type="HOGENOM" id="CLU_088334_0_0_1"/>
<dbReference type="RefSeq" id="XP_007863839.1">
    <property type="nucleotide sequence ID" value="XM_007865648.1"/>
</dbReference>
<sequence length="206" mass="24104">MDATREDLPRVSIETLQDWRRIKYNYERALLEMLDERLAASGLSHERDSLIPYIDEFVSSTFQIAKPNVRINGQNSEEIDDEEEEMEPFDEALDRRIWSLADQRLKWDREIASKRQTRPKEVADMIQDLLDRQREDDEEFATSATPDTEEPAETETDVLDARYPDLQTSFGQLMALSEELQQAAPVQLERSIRVRAVEEEVKSLKR</sequence>
<evidence type="ECO:0000313" key="2">
    <source>
        <dbReference type="EMBL" id="EPQ58755.1"/>
    </source>
</evidence>
<dbReference type="OrthoDB" id="2135762at2759"/>
<dbReference type="KEGG" id="gtr:GLOTRDRAFT_104409"/>
<keyword evidence="3" id="KW-1185">Reference proteome</keyword>
<protein>
    <recommendedName>
        <fullName evidence="4">Kinetochore protein mis14</fullName>
    </recommendedName>
</protein>
<dbReference type="GeneID" id="19298643"/>
<feature type="region of interest" description="Disordered" evidence="1">
    <location>
        <begin position="132"/>
        <end position="159"/>
    </location>
</feature>
<feature type="compositionally biased region" description="Acidic residues" evidence="1">
    <location>
        <begin position="147"/>
        <end position="158"/>
    </location>
</feature>
<dbReference type="eggNOG" id="ENOG502SBA7">
    <property type="taxonomic scope" value="Eukaryota"/>
</dbReference>
<proteinExistence type="predicted"/>
<dbReference type="PANTHER" id="PTHR31749">
    <property type="entry name" value="KINETOCHORE-ASSOCIATED PROTEIN NSL1 HOMOLOG"/>
    <property type="match status" value="1"/>
</dbReference>
<evidence type="ECO:0000313" key="3">
    <source>
        <dbReference type="Proteomes" id="UP000030669"/>
    </source>
</evidence>
<organism evidence="2 3">
    <name type="scientific">Gloeophyllum trabeum (strain ATCC 11539 / FP-39264 / Madison 617)</name>
    <name type="common">Brown rot fungus</name>
    <dbReference type="NCBI Taxonomy" id="670483"/>
    <lineage>
        <taxon>Eukaryota</taxon>
        <taxon>Fungi</taxon>
        <taxon>Dikarya</taxon>
        <taxon>Basidiomycota</taxon>
        <taxon>Agaricomycotina</taxon>
        <taxon>Agaricomycetes</taxon>
        <taxon>Gloeophyllales</taxon>
        <taxon>Gloeophyllaceae</taxon>
        <taxon>Gloeophyllum</taxon>
    </lineage>
</organism>
<dbReference type="Pfam" id="PF08641">
    <property type="entry name" value="Mis14"/>
    <property type="match status" value="1"/>
</dbReference>
<dbReference type="OMA" id="FDRHIWS"/>
<evidence type="ECO:0000256" key="1">
    <source>
        <dbReference type="SAM" id="MobiDB-lite"/>
    </source>
</evidence>
<name>S7RVE0_GLOTA</name>
<dbReference type="AlphaFoldDB" id="S7RVE0"/>
<dbReference type="EMBL" id="KB469298">
    <property type="protein sequence ID" value="EPQ58755.1"/>
    <property type="molecule type" value="Genomic_DNA"/>
</dbReference>
<dbReference type="GO" id="GO:0000070">
    <property type="term" value="P:mitotic sister chromatid segregation"/>
    <property type="evidence" value="ECO:0007669"/>
    <property type="project" value="InterPro"/>
</dbReference>
<dbReference type="GO" id="GO:0000444">
    <property type="term" value="C:MIS12/MIND type complex"/>
    <property type="evidence" value="ECO:0007669"/>
    <property type="project" value="TreeGrafter"/>
</dbReference>
<reference evidence="2 3" key="1">
    <citation type="journal article" date="2012" name="Science">
        <title>The Paleozoic origin of enzymatic lignin decomposition reconstructed from 31 fungal genomes.</title>
        <authorList>
            <person name="Floudas D."/>
            <person name="Binder M."/>
            <person name="Riley R."/>
            <person name="Barry K."/>
            <person name="Blanchette R.A."/>
            <person name="Henrissat B."/>
            <person name="Martinez A.T."/>
            <person name="Otillar R."/>
            <person name="Spatafora J.W."/>
            <person name="Yadav J.S."/>
            <person name="Aerts A."/>
            <person name="Benoit I."/>
            <person name="Boyd A."/>
            <person name="Carlson A."/>
            <person name="Copeland A."/>
            <person name="Coutinho P.M."/>
            <person name="de Vries R.P."/>
            <person name="Ferreira P."/>
            <person name="Findley K."/>
            <person name="Foster B."/>
            <person name="Gaskell J."/>
            <person name="Glotzer D."/>
            <person name="Gorecki P."/>
            <person name="Heitman J."/>
            <person name="Hesse C."/>
            <person name="Hori C."/>
            <person name="Igarashi K."/>
            <person name="Jurgens J.A."/>
            <person name="Kallen N."/>
            <person name="Kersten P."/>
            <person name="Kohler A."/>
            <person name="Kuees U."/>
            <person name="Kumar T.K.A."/>
            <person name="Kuo A."/>
            <person name="LaButti K."/>
            <person name="Larrondo L.F."/>
            <person name="Lindquist E."/>
            <person name="Ling A."/>
            <person name="Lombard V."/>
            <person name="Lucas S."/>
            <person name="Lundell T."/>
            <person name="Martin R."/>
            <person name="McLaughlin D.J."/>
            <person name="Morgenstern I."/>
            <person name="Morin E."/>
            <person name="Murat C."/>
            <person name="Nagy L.G."/>
            <person name="Nolan M."/>
            <person name="Ohm R.A."/>
            <person name="Patyshakuliyeva A."/>
            <person name="Rokas A."/>
            <person name="Ruiz-Duenas F.J."/>
            <person name="Sabat G."/>
            <person name="Salamov A."/>
            <person name="Samejima M."/>
            <person name="Schmutz J."/>
            <person name="Slot J.C."/>
            <person name="St John F."/>
            <person name="Stenlid J."/>
            <person name="Sun H."/>
            <person name="Sun S."/>
            <person name="Syed K."/>
            <person name="Tsang A."/>
            <person name="Wiebenga A."/>
            <person name="Young D."/>
            <person name="Pisabarro A."/>
            <person name="Eastwood D.C."/>
            <person name="Martin F."/>
            <person name="Cullen D."/>
            <person name="Grigoriev I.V."/>
            <person name="Hibbett D.S."/>
        </authorList>
    </citation>
    <scope>NUCLEOTIDE SEQUENCE [LARGE SCALE GENOMIC DNA]</scope>
    <source>
        <strain evidence="2 3">ATCC 11539</strain>
    </source>
</reference>
<dbReference type="PANTHER" id="PTHR31749:SF3">
    <property type="entry name" value="KINETOCHORE-ASSOCIATED PROTEIN NSL1 HOMOLOG"/>
    <property type="match status" value="1"/>
</dbReference>